<reference evidence="3 4" key="2">
    <citation type="journal article" date="2009" name="PLoS ONE">
        <title>An integrated genetic and cytogenetic map of the cucumber genome.</title>
        <authorList>
            <person name="Ren Y."/>
            <person name="Zhang Z."/>
            <person name="Liu J."/>
            <person name="Staub J.E."/>
            <person name="Han Y."/>
            <person name="Cheng Z."/>
            <person name="Li X."/>
            <person name="Lu J."/>
            <person name="Miao H."/>
            <person name="Kang H."/>
            <person name="Xie B."/>
            <person name="Gu X."/>
            <person name="Wang X."/>
            <person name="Du Y."/>
            <person name="Jin W."/>
            <person name="Huang S."/>
        </authorList>
    </citation>
    <scope>NUCLEOTIDE SEQUENCE [LARGE SCALE GENOMIC DNA]</scope>
    <source>
        <strain evidence="4">cv. 9930</strain>
    </source>
</reference>
<dbReference type="FunFam" id="1.25.40.10:FF:000719">
    <property type="entry name" value="Pentatricopeptide repeat-containing protein mitochondrial"/>
    <property type="match status" value="1"/>
</dbReference>
<reference evidence="3 4" key="1">
    <citation type="journal article" date="2009" name="Nat. Genet.">
        <title>The genome of the cucumber, Cucumis sativus L.</title>
        <authorList>
            <person name="Huang S."/>
            <person name="Li R."/>
            <person name="Zhang Z."/>
            <person name="Li L."/>
            <person name="Gu X."/>
            <person name="Fan W."/>
            <person name="Lucas W.J."/>
            <person name="Wang X."/>
            <person name="Xie B."/>
            <person name="Ni P."/>
            <person name="Ren Y."/>
            <person name="Zhu H."/>
            <person name="Li J."/>
            <person name="Lin K."/>
            <person name="Jin W."/>
            <person name="Fei Z."/>
            <person name="Li G."/>
            <person name="Staub J."/>
            <person name="Kilian A."/>
            <person name="van der Vossen E.A."/>
            <person name="Wu Y."/>
            <person name="Guo J."/>
            <person name="He J."/>
            <person name="Jia Z."/>
            <person name="Ren Y."/>
            <person name="Tian G."/>
            <person name="Lu Y."/>
            <person name="Ruan J."/>
            <person name="Qian W."/>
            <person name="Wang M."/>
            <person name="Huang Q."/>
            <person name="Li B."/>
            <person name="Xuan Z."/>
            <person name="Cao J."/>
            <person name="Asan"/>
            <person name="Wu Z."/>
            <person name="Zhang J."/>
            <person name="Cai Q."/>
            <person name="Bai Y."/>
            <person name="Zhao B."/>
            <person name="Han Y."/>
            <person name="Li Y."/>
            <person name="Li X."/>
            <person name="Wang S."/>
            <person name="Shi Q."/>
            <person name="Liu S."/>
            <person name="Cho W.K."/>
            <person name="Kim J.Y."/>
            <person name="Xu Y."/>
            <person name="Heller-Uszynska K."/>
            <person name="Miao H."/>
            <person name="Cheng Z."/>
            <person name="Zhang S."/>
            <person name="Wu J."/>
            <person name="Yang Y."/>
            <person name="Kang H."/>
            <person name="Li M."/>
            <person name="Liang H."/>
            <person name="Ren X."/>
            <person name="Shi Z."/>
            <person name="Wen M."/>
            <person name="Jian M."/>
            <person name="Yang H."/>
            <person name="Zhang G."/>
            <person name="Yang Z."/>
            <person name="Chen R."/>
            <person name="Liu S."/>
            <person name="Li J."/>
            <person name="Ma L."/>
            <person name="Liu H."/>
            <person name="Zhou Y."/>
            <person name="Zhao J."/>
            <person name="Fang X."/>
            <person name="Li G."/>
            <person name="Fang L."/>
            <person name="Li Y."/>
            <person name="Liu D."/>
            <person name="Zheng H."/>
            <person name="Zhang Y."/>
            <person name="Qin N."/>
            <person name="Li Z."/>
            <person name="Yang G."/>
            <person name="Yang S."/>
            <person name="Bolund L."/>
            <person name="Kristiansen K."/>
            <person name="Zheng H."/>
            <person name="Li S."/>
            <person name="Zhang X."/>
            <person name="Yang H."/>
            <person name="Wang J."/>
            <person name="Sun R."/>
            <person name="Zhang B."/>
            <person name="Jiang S."/>
            <person name="Wang J."/>
            <person name="Du Y."/>
            <person name="Li S."/>
        </authorList>
    </citation>
    <scope>NUCLEOTIDE SEQUENCE [LARGE SCALE GENOMIC DNA]</scope>
    <source>
        <strain evidence="4">cv. 9930</strain>
    </source>
</reference>
<keyword evidence="1" id="KW-0677">Repeat</keyword>
<evidence type="ECO:0000313" key="4">
    <source>
        <dbReference type="Proteomes" id="UP000029981"/>
    </source>
</evidence>
<dbReference type="FunFam" id="1.25.40.10:FF:000144">
    <property type="entry name" value="Pentatricopeptide repeat-containing protein, mitochondrial"/>
    <property type="match status" value="1"/>
</dbReference>
<dbReference type="EMBL" id="CM002925">
    <property type="protein sequence ID" value="KGN54220.1"/>
    <property type="molecule type" value="Genomic_DNA"/>
</dbReference>
<reference evidence="3 4" key="3">
    <citation type="journal article" date="2010" name="BMC Genomics">
        <title>Transcriptome sequencing and comparative analysis of cucumber flowers with different sex types.</title>
        <authorList>
            <person name="Guo S."/>
            <person name="Zheng Y."/>
            <person name="Joung J.G."/>
            <person name="Liu S."/>
            <person name="Zhang Z."/>
            <person name="Crasta O.R."/>
            <person name="Sobral B.W."/>
            <person name="Xu Y."/>
            <person name="Huang S."/>
            <person name="Fei Z."/>
        </authorList>
    </citation>
    <scope>NUCLEOTIDE SEQUENCE [LARGE SCALE GENOMIC DNA]</scope>
    <source>
        <strain evidence="4">cv. 9930</strain>
    </source>
</reference>
<feature type="repeat" description="PPR" evidence="2">
    <location>
        <begin position="160"/>
        <end position="190"/>
    </location>
</feature>
<dbReference type="eggNOG" id="KOG4197">
    <property type="taxonomic scope" value="Eukaryota"/>
</dbReference>
<name>A0A0A0KX53_CUCSA</name>
<dbReference type="PANTHER" id="PTHR47926:SF357">
    <property type="entry name" value="PENTATRICOPEPTIDE REPEAT-CONTAINING PROTEIN"/>
    <property type="match status" value="1"/>
</dbReference>
<dbReference type="Gramene" id="KGN54220">
    <property type="protein sequence ID" value="KGN54220"/>
    <property type="gene ID" value="Csa_4G293300"/>
</dbReference>
<protein>
    <recommendedName>
        <fullName evidence="5">Pentatricopeptide repeat-containing protein</fullName>
    </recommendedName>
</protein>
<dbReference type="KEGG" id="csv:101219250"/>
<dbReference type="PROSITE" id="PS51375">
    <property type="entry name" value="PPR"/>
    <property type="match status" value="5"/>
</dbReference>
<dbReference type="GO" id="GO:0009451">
    <property type="term" value="P:RNA modification"/>
    <property type="evidence" value="ECO:0007669"/>
    <property type="project" value="InterPro"/>
</dbReference>
<reference evidence="3 4" key="4">
    <citation type="journal article" date="2011" name="BMC Genomics">
        <title>RNA-Seq improves annotation of protein-coding genes in the cucumber genome.</title>
        <authorList>
            <person name="Li Z."/>
            <person name="Zhang Z."/>
            <person name="Yan P."/>
            <person name="Huang S."/>
            <person name="Fei Z."/>
            <person name="Lin K."/>
        </authorList>
    </citation>
    <scope>NUCLEOTIDE SEQUENCE [LARGE SCALE GENOMIC DNA]</scope>
    <source>
        <strain evidence="4">cv. 9930</strain>
    </source>
</reference>
<dbReference type="InterPro" id="IPR046960">
    <property type="entry name" value="PPR_At4g14850-like_plant"/>
</dbReference>
<dbReference type="Pfam" id="PF12854">
    <property type="entry name" value="PPR_1"/>
    <property type="match status" value="1"/>
</dbReference>
<dbReference type="FunFam" id="1.25.40.10:FF:000442">
    <property type="entry name" value="Pentatricopeptide repeat-containing protein At3g49710"/>
    <property type="match status" value="1"/>
</dbReference>
<dbReference type="AlphaFoldDB" id="A0A0A0KX53"/>
<feature type="repeat" description="PPR" evidence="2">
    <location>
        <begin position="430"/>
        <end position="464"/>
    </location>
</feature>
<feature type="repeat" description="PPR" evidence="2">
    <location>
        <begin position="293"/>
        <end position="327"/>
    </location>
</feature>
<organism evidence="3 4">
    <name type="scientific">Cucumis sativus</name>
    <name type="common">Cucumber</name>
    <dbReference type="NCBI Taxonomy" id="3659"/>
    <lineage>
        <taxon>Eukaryota</taxon>
        <taxon>Viridiplantae</taxon>
        <taxon>Streptophyta</taxon>
        <taxon>Embryophyta</taxon>
        <taxon>Tracheophyta</taxon>
        <taxon>Spermatophyta</taxon>
        <taxon>Magnoliopsida</taxon>
        <taxon>eudicotyledons</taxon>
        <taxon>Gunneridae</taxon>
        <taxon>Pentapetalae</taxon>
        <taxon>rosids</taxon>
        <taxon>fabids</taxon>
        <taxon>Cucurbitales</taxon>
        <taxon>Cucurbitaceae</taxon>
        <taxon>Benincaseae</taxon>
        <taxon>Cucumis</taxon>
    </lineage>
</organism>
<dbReference type="Proteomes" id="UP000029981">
    <property type="component" value="Chromosome 4"/>
</dbReference>
<feature type="repeat" description="PPR" evidence="2">
    <location>
        <begin position="191"/>
        <end position="225"/>
    </location>
</feature>
<accession>A0A0A0KX53</accession>
<dbReference type="OMA" id="FNGDCRH"/>
<dbReference type="Pfam" id="PF01535">
    <property type="entry name" value="PPR"/>
    <property type="match status" value="1"/>
</dbReference>
<keyword evidence="4" id="KW-1185">Reference proteome</keyword>
<dbReference type="SUPFAM" id="SSF48452">
    <property type="entry name" value="TPR-like"/>
    <property type="match status" value="1"/>
</dbReference>
<dbReference type="GO" id="GO:0003723">
    <property type="term" value="F:RNA binding"/>
    <property type="evidence" value="ECO:0007669"/>
    <property type="project" value="InterPro"/>
</dbReference>
<dbReference type="PANTHER" id="PTHR47926">
    <property type="entry name" value="PENTATRICOPEPTIDE REPEAT-CONTAINING PROTEIN"/>
    <property type="match status" value="1"/>
</dbReference>
<evidence type="ECO:0000313" key="3">
    <source>
        <dbReference type="EMBL" id="KGN54220.1"/>
    </source>
</evidence>
<dbReference type="Gene3D" id="1.25.40.10">
    <property type="entry name" value="Tetratricopeptide repeat domain"/>
    <property type="match status" value="4"/>
</dbReference>
<evidence type="ECO:0000256" key="2">
    <source>
        <dbReference type="PROSITE-ProRule" id="PRU00708"/>
    </source>
</evidence>
<dbReference type="InterPro" id="IPR011990">
    <property type="entry name" value="TPR-like_helical_dom_sf"/>
</dbReference>
<dbReference type="Pfam" id="PF20431">
    <property type="entry name" value="E_motif"/>
    <property type="match status" value="1"/>
</dbReference>
<feature type="repeat" description="PPR" evidence="2">
    <location>
        <begin position="59"/>
        <end position="93"/>
    </location>
</feature>
<sequence length="516" mass="57345">MKPITIWRKPLTSSCTQLTKLKPDGNAAVGTPPLPFQATSFSGGQLDARQLYDKMPHLNVVSATTAIGRCARQHQHEEALSLFSAMLVLNLRPNEFTFGTVIQSPKALGDIHIGKQLHVCAIKTGLHSNVFVGSALLDLYVKVGVIEEAQRAFEDIKMPNVVSYTSLISGYLKIERIRDALRVFDEMPERNVVSWNSMIGGFSQKGHNEDAVHLFIDMLREGILPTQSTFPCAICAAANIASIGIGRSFHACAVKFFGKLDVFVSNSLISFYAKCGSMEDSLLVFNKLLDERNVVSWNAVLSGFAQNGRGKEAIDFYQRMILAGCKPNAVTFLSLLWACNHAGLVDEGYSYFNQARLDNPNLLKAEHYACMVDLLSRSGQFKRAEEFIHDLPFDPGIGFWKALLGGCQIHSNVELGELAAQRILALDPGDVSSYVMMSNAHSAAGKWHSVSILRREMKEKGLKRIPGCSWIEIRSKVHVFVTGDKNHHQKDEIYSALKFFVEHLKEREDFNFLSDS</sequence>
<proteinExistence type="predicted"/>
<dbReference type="Pfam" id="PF13041">
    <property type="entry name" value="PPR_2"/>
    <property type="match status" value="3"/>
</dbReference>
<evidence type="ECO:0000256" key="1">
    <source>
        <dbReference type="ARBA" id="ARBA00022737"/>
    </source>
</evidence>
<dbReference type="NCBIfam" id="TIGR00756">
    <property type="entry name" value="PPR"/>
    <property type="match status" value="3"/>
</dbReference>
<dbReference type="OrthoDB" id="185373at2759"/>
<dbReference type="InterPro" id="IPR002885">
    <property type="entry name" value="PPR_rpt"/>
</dbReference>
<gene>
    <name evidence="3" type="ORF">Csa_4G293300</name>
</gene>
<evidence type="ECO:0008006" key="5">
    <source>
        <dbReference type="Google" id="ProtNLM"/>
    </source>
</evidence>
<dbReference type="InterPro" id="IPR046848">
    <property type="entry name" value="E_motif"/>
</dbReference>